<dbReference type="InterPro" id="IPR023393">
    <property type="entry name" value="START-like_dom_sf"/>
</dbReference>
<protein>
    <submittedName>
        <fullName evidence="3">SRPBCC domain-containing protein</fullName>
    </submittedName>
</protein>
<organism evidence="3 4">
    <name type="scientific">Pontibacter populi</name>
    <dbReference type="NCBI Taxonomy" id="890055"/>
    <lineage>
        <taxon>Bacteria</taxon>
        <taxon>Pseudomonadati</taxon>
        <taxon>Bacteroidota</taxon>
        <taxon>Cytophagia</taxon>
        <taxon>Cytophagales</taxon>
        <taxon>Hymenobacteraceae</taxon>
        <taxon>Pontibacter</taxon>
    </lineage>
</organism>
<dbReference type="Proteomes" id="UP000774935">
    <property type="component" value="Unassembled WGS sequence"/>
</dbReference>
<proteinExistence type="inferred from homology"/>
<name>A0ABS6XFE7_9BACT</name>
<dbReference type="InterPro" id="IPR013538">
    <property type="entry name" value="ASHA1/2-like_C"/>
</dbReference>
<accession>A0ABS6XFE7</accession>
<reference evidence="3 4" key="1">
    <citation type="submission" date="2021-07" db="EMBL/GenBank/DDBJ databases">
        <authorList>
            <person name="Kim M.K."/>
        </authorList>
    </citation>
    <scope>NUCLEOTIDE SEQUENCE [LARGE SCALE GENOMIC DNA]</scope>
    <source>
        <strain evidence="3 4">HLY7-15</strain>
    </source>
</reference>
<gene>
    <name evidence="3" type="ORF">KYK27_12340</name>
</gene>
<evidence type="ECO:0000256" key="1">
    <source>
        <dbReference type="ARBA" id="ARBA00006817"/>
    </source>
</evidence>
<comment type="caution">
    <text evidence="3">The sequence shown here is derived from an EMBL/GenBank/DDBJ whole genome shotgun (WGS) entry which is preliminary data.</text>
</comment>
<dbReference type="Pfam" id="PF08327">
    <property type="entry name" value="AHSA1"/>
    <property type="match status" value="1"/>
</dbReference>
<evidence type="ECO:0000313" key="4">
    <source>
        <dbReference type="Proteomes" id="UP000774935"/>
    </source>
</evidence>
<keyword evidence="4" id="KW-1185">Reference proteome</keyword>
<dbReference type="Gene3D" id="3.30.530.20">
    <property type="match status" value="1"/>
</dbReference>
<dbReference type="EMBL" id="JAHWXQ010000003">
    <property type="protein sequence ID" value="MBW3365841.1"/>
    <property type="molecule type" value="Genomic_DNA"/>
</dbReference>
<dbReference type="RefSeq" id="WP_199110353.1">
    <property type="nucleotide sequence ID" value="NZ_JAHWXQ010000003.1"/>
</dbReference>
<dbReference type="SUPFAM" id="SSF55961">
    <property type="entry name" value="Bet v1-like"/>
    <property type="match status" value="1"/>
</dbReference>
<feature type="domain" description="Activator of Hsp90 ATPase homologue 1/2-like C-terminal" evidence="2">
    <location>
        <begin position="17"/>
        <end position="137"/>
    </location>
</feature>
<evidence type="ECO:0000259" key="2">
    <source>
        <dbReference type="Pfam" id="PF08327"/>
    </source>
</evidence>
<sequence length="156" mass="17539">MTNKKLHIHTALQILKPAHEVFQAIVDPAKMSNYFISEGSGPMEEGKTITWKFPEFEGRFPVRVGKVELDKYISYNWDGTDGTELLVEINLTPKGDTATVVTITEKEMDNNEAGLAWMMGNTAGWANFLACLKAYLEYGVNLRKGAFDFMKPEAQQ</sequence>
<comment type="similarity">
    <text evidence="1">Belongs to the AHA1 family.</text>
</comment>
<evidence type="ECO:0000313" key="3">
    <source>
        <dbReference type="EMBL" id="MBW3365841.1"/>
    </source>
</evidence>